<evidence type="ECO:0000313" key="3">
    <source>
        <dbReference type="Proteomes" id="UP000031449"/>
    </source>
</evidence>
<keyword evidence="1" id="KW-0472">Membrane</keyword>
<sequence>MNETKVSKRNENGITKATLLGTAWVHLMGALFAYYFVYQSTLFSPVTNLVLGTLALVLAPFLAIVPADILLRYKSKKLALTHGAAPGVVFPRSQIGVHADGQMVVFTPSEMMYSPVRKGRFATGEIKKLPMVDDLKKLQQQVQQHLEFSGLLVSFSKIWNILLIILHLVLLSTTSLHEQFPQLDSIEFFFVMTVWLMVSLALRTSFLQLFMMKGQLIAYLREDSFENGEFAMADFDSYDLAELYLENQKLLGTIKAVMLDGSFLLEVTKNNVIMGYVLVNRK</sequence>
<keyword evidence="1" id="KW-0812">Transmembrane</keyword>
<dbReference type="EMBL" id="CP009417">
    <property type="protein sequence ID" value="AJD93147.1"/>
    <property type="molecule type" value="Genomic_DNA"/>
</dbReference>
<protein>
    <submittedName>
        <fullName evidence="2">Uncharacterized protein</fullName>
    </submittedName>
</protein>
<organism evidence="2 3">
    <name type="scientific">Jeotgalibacillus malaysiensis</name>
    <dbReference type="NCBI Taxonomy" id="1508404"/>
    <lineage>
        <taxon>Bacteria</taxon>
        <taxon>Bacillati</taxon>
        <taxon>Bacillota</taxon>
        <taxon>Bacilli</taxon>
        <taxon>Bacillales</taxon>
        <taxon>Caryophanaceae</taxon>
        <taxon>Jeotgalibacillus</taxon>
    </lineage>
</organism>
<dbReference type="AlphaFoldDB" id="A0A0B5AWS0"/>
<proteinExistence type="predicted"/>
<keyword evidence="2" id="KW-0614">Plasmid</keyword>
<gene>
    <name evidence="2" type="ORF">JMA_38290</name>
</gene>
<feature type="transmembrane region" description="Helical" evidence="1">
    <location>
        <begin position="17"/>
        <end position="37"/>
    </location>
</feature>
<geneLocation type="plasmid" evidence="3"/>
<feature type="transmembrane region" description="Helical" evidence="1">
    <location>
        <begin position="188"/>
        <end position="211"/>
    </location>
</feature>
<dbReference type="HOGENOM" id="CLU_986179_0_0_9"/>
<evidence type="ECO:0000256" key="1">
    <source>
        <dbReference type="SAM" id="Phobius"/>
    </source>
</evidence>
<keyword evidence="3" id="KW-1185">Reference proteome</keyword>
<feature type="transmembrane region" description="Helical" evidence="1">
    <location>
        <begin position="49"/>
        <end position="71"/>
    </location>
</feature>
<feature type="transmembrane region" description="Helical" evidence="1">
    <location>
        <begin position="158"/>
        <end position="176"/>
    </location>
</feature>
<name>A0A0B5AWS0_9BACL</name>
<dbReference type="KEGG" id="jeo:JMA_38290"/>
<accession>A0A0B5AWS0</accession>
<evidence type="ECO:0000313" key="2">
    <source>
        <dbReference type="EMBL" id="AJD93147.1"/>
    </source>
</evidence>
<dbReference type="BioCyc" id="JESP1508404:G14D9-13113-MONOMER"/>
<dbReference type="Proteomes" id="UP000031449">
    <property type="component" value="Plasmid unnamed"/>
</dbReference>
<keyword evidence="1" id="KW-1133">Transmembrane helix</keyword>
<reference evidence="2 3" key="1">
    <citation type="submission" date="2014-08" db="EMBL/GenBank/DDBJ databases">
        <title>Complete genome of a marine bacteria Jeotgalibacillus malaysiensis.</title>
        <authorList>
            <person name="Yaakop A.S."/>
            <person name="Chan K.-G."/>
            <person name="Goh K.M."/>
        </authorList>
    </citation>
    <scope>NUCLEOTIDE SEQUENCE [LARGE SCALE GENOMIC DNA]</scope>
    <source>
        <strain evidence="2 3">D5</strain>
        <plasmid evidence="3">Plasmid</plasmid>
    </source>
</reference>